<organism evidence="3 4">
    <name type="scientific">Massilia solisilvae</name>
    <dbReference type="NCBI Taxonomy" id="1811225"/>
    <lineage>
        <taxon>Bacteria</taxon>
        <taxon>Pseudomonadati</taxon>
        <taxon>Pseudomonadota</taxon>
        <taxon>Betaproteobacteria</taxon>
        <taxon>Burkholderiales</taxon>
        <taxon>Oxalobacteraceae</taxon>
        <taxon>Telluria group</taxon>
        <taxon>Massilia</taxon>
    </lineage>
</organism>
<dbReference type="Pfam" id="PF01648">
    <property type="entry name" value="ACPS"/>
    <property type="match status" value="1"/>
</dbReference>
<keyword evidence="1 3" id="KW-0808">Transferase</keyword>
<dbReference type="SUPFAM" id="SSF56214">
    <property type="entry name" value="4'-phosphopantetheinyl transferase"/>
    <property type="match status" value="1"/>
</dbReference>
<gene>
    <name evidence="3" type="ORF">NX773_05920</name>
</gene>
<keyword evidence="4" id="KW-1185">Reference proteome</keyword>
<reference evidence="3 4" key="1">
    <citation type="submission" date="2022-08" db="EMBL/GenBank/DDBJ databases">
        <title>Reclassification of Massilia species as members of the genera Telluria, Duganella, Pseudoduganella, Mokoshia gen. nov. and Zemynaea gen. nov. using orthogonal and non-orthogonal genome-based approaches.</title>
        <authorList>
            <person name="Bowman J.P."/>
        </authorList>
    </citation>
    <scope>NUCLEOTIDE SEQUENCE [LARGE SCALE GENOMIC DNA]</scope>
    <source>
        <strain evidence="3 4">JCM 31607</strain>
    </source>
</reference>
<dbReference type="InterPro" id="IPR008278">
    <property type="entry name" value="4-PPantetheinyl_Trfase_dom"/>
</dbReference>
<evidence type="ECO:0000313" key="4">
    <source>
        <dbReference type="Proteomes" id="UP001205861"/>
    </source>
</evidence>
<proteinExistence type="predicted"/>
<dbReference type="Proteomes" id="UP001205861">
    <property type="component" value="Unassembled WGS sequence"/>
</dbReference>
<name>A0ABT2BI22_9BURK</name>
<dbReference type="EMBL" id="JANUGV010000001">
    <property type="protein sequence ID" value="MCS0607695.1"/>
    <property type="molecule type" value="Genomic_DNA"/>
</dbReference>
<feature type="domain" description="4'-phosphopantetheinyl transferase" evidence="2">
    <location>
        <begin position="104"/>
        <end position="169"/>
    </location>
</feature>
<protein>
    <submittedName>
        <fullName evidence="3">4'-phosphopantetheinyl transferase superfamily protein</fullName>
    </submittedName>
</protein>
<comment type="caution">
    <text evidence="3">The sequence shown here is derived from an EMBL/GenBank/DDBJ whole genome shotgun (WGS) entry which is preliminary data.</text>
</comment>
<dbReference type="GO" id="GO:0016740">
    <property type="term" value="F:transferase activity"/>
    <property type="evidence" value="ECO:0007669"/>
    <property type="project" value="UniProtKB-KW"/>
</dbReference>
<dbReference type="InterPro" id="IPR037143">
    <property type="entry name" value="4-PPantetheinyl_Trfase_dom_sf"/>
</dbReference>
<sequence length="199" mass="21732">MMEAPVDVAWWPAQLAPREDGLYVIGVRGDGERQAARRRTRQALCEALAQLYGLAVDQIMIHFSAGRAPAVSFLGAAGMTPPGISISHDGPLSVAAIHTRGLAGVDLMRVQEAPDWRQVARDYLPPHVLDLLEASAPERRPALLARAWTEHEARLKCHGRQLTEWSGLALPARCHELVLPEGFVGVVAAFVLERNKQDA</sequence>
<dbReference type="Gene3D" id="3.90.470.20">
    <property type="entry name" value="4'-phosphopantetheinyl transferase domain"/>
    <property type="match status" value="1"/>
</dbReference>
<evidence type="ECO:0000259" key="2">
    <source>
        <dbReference type="Pfam" id="PF01648"/>
    </source>
</evidence>
<evidence type="ECO:0000313" key="3">
    <source>
        <dbReference type="EMBL" id="MCS0607695.1"/>
    </source>
</evidence>
<dbReference type="RefSeq" id="WP_258855396.1">
    <property type="nucleotide sequence ID" value="NZ_JANUGV010000001.1"/>
</dbReference>
<accession>A0ABT2BI22</accession>
<evidence type="ECO:0000256" key="1">
    <source>
        <dbReference type="ARBA" id="ARBA00022679"/>
    </source>
</evidence>